<dbReference type="Pfam" id="PF00533">
    <property type="entry name" value="BRCT"/>
    <property type="match status" value="1"/>
</dbReference>
<dbReference type="InterPro" id="IPR001357">
    <property type="entry name" value="BRCT_dom"/>
</dbReference>
<dbReference type="CDD" id="cd17736">
    <property type="entry name" value="BRCT_microcephalin_rpt2"/>
    <property type="match status" value="1"/>
</dbReference>
<feature type="domain" description="BRCT" evidence="2">
    <location>
        <begin position="645"/>
        <end position="735"/>
    </location>
</feature>
<name>A0AAW0YGW5_CHEQU</name>
<dbReference type="GO" id="GO:0000278">
    <property type="term" value="P:mitotic cell cycle"/>
    <property type="evidence" value="ECO:0007669"/>
    <property type="project" value="TreeGrafter"/>
</dbReference>
<gene>
    <name evidence="3" type="ORF">OTU49_015075</name>
</gene>
<protein>
    <recommendedName>
        <fullName evidence="2">BRCT domain-containing protein</fullName>
    </recommendedName>
</protein>
<comment type="caution">
    <text evidence="3">The sequence shown here is derived from an EMBL/GenBank/DDBJ whole genome shotgun (WGS) entry which is preliminary data.</text>
</comment>
<evidence type="ECO:0000313" key="3">
    <source>
        <dbReference type="EMBL" id="KAK8750940.1"/>
    </source>
</evidence>
<feature type="region of interest" description="Disordered" evidence="1">
    <location>
        <begin position="118"/>
        <end position="147"/>
    </location>
</feature>
<dbReference type="EMBL" id="JARKIK010000007">
    <property type="protein sequence ID" value="KAK8750940.1"/>
    <property type="molecule type" value="Genomic_DNA"/>
</dbReference>
<accession>A0AAW0YGW5</accession>
<sequence length="847" mass="94580">RLKSMQPKELSEEENLAAARARRRIKTLSSSSTPSSLKSELQFSVPSYSSINEARDSPLFGIGHLLTPQRRKSGSSTSSEEEEINPVSGMPQDINSPLVQRLYKRFISPKCSITERPLRGSIGDKEQGLTLNTSSDDASCESDREISERGRVHNGTLENLECQMTVASDESMNLRLSLMDNSDNNEGGDMPIRLTEMQPKANTRTVNCVQNGKKNAIETVYSKPRRRNRKLVDLSDVNKRLTFETSDCSNNENSLLMDSSLEHCNSVNKPEGCGTINSVPQSLDKCDTIDSVPTRSDRCGRIDKVLPLSSRCVSNHNHKSVENKSPQKRKSTSSEENIALYMKDSNPKRLIGSKQGEYEIATEASEITGRITRSSTNSNSNKLTNNRTSITKNEKQKSVRCRGKRKVNDNTTSEKDTPESSYTYKDKVVDCSIPTNSSQKFNSELSKQAERLSSKDIKCSRDNQFPSVSDSHNNSYFSSSQVRRRKLLSMDVMNPSQELIIPVTPDAREKLTSGPYAELQIKGTRTQRAMLRNQRDRSASIPLPRNHKTKSCNKKLSTEFCSLLERKKYESISEENELNKIDSDTSLSSQNMLHKESTSEDETLYSSGNDSVFQKSKIKPLPRTRRSTEEFEFKNGITPKGGKRDRPKRVKKLSMCITSVHSKEMSILIPIIKKLGSYGVTEHVNSDTSHVVCGAARRTMNLLLGIARGCWIVDVSWLYQSLEMGTWAPEEPFEIFTFAPGAKICREQKQLQGASYKHTLFSGVGGIFVLEGCVPPSDQLQLLLHLCGAVVVSNIRSANLVIGIPTAASGARGNFAQITHVSEKWVLDSIQHHKIHPFHDYSLSPTT</sequence>
<dbReference type="PANTHER" id="PTHR14625:SF3">
    <property type="entry name" value="MICROCEPHALIN"/>
    <property type="match status" value="1"/>
</dbReference>
<feature type="non-terminal residue" evidence="3">
    <location>
        <position position="1"/>
    </location>
</feature>
<dbReference type="Proteomes" id="UP001445076">
    <property type="component" value="Unassembled WGS sequence"/>
</dbReference>
<feature type="region of interest" description="Disordered" evidence="1">
    <location>
        <begin position="62"/>
        <end position="93"/>
    </location>
</feature>
<feature type="compositionally biased region" description="Basic and acidic residues" evidence="1">
    <location>
        <begin position="574"/>
        <end position="583"/>
    </location>
</feature>
<organism evidence="3 4">
    <name type="scientific">Cherax quadricarinatus</name>
    <name type="common">Australian red claw crayfish</name>
    <dbReference type="NCBI Taxonomy" id="27406"/>
    <lineage>
        <taxon>Eukaryota</taxon>
        <taxon>Metazoa</taxon>
        <taxon>Ecdysozoa</taxon>
        <taxon>Arthropoda</taxon>
        <taxon>Crustacea</taxon>
        <taxon>Multicrustacea</taxon>
        <taxon>Malacostraca</taxon>
        <taxon>Eumalacostraca</taxon>
        <taxon>Eucarida</taxon>
        <taxon>Decapoda</taxon>
        <taxon>Pleocyemata</taxon>
        <taxon>Astacidea</taxon>
        <taxon>Parastacoidea</taxon>
        <taxon>Parastacidae</taxon>
        <taxon>Cherax</taxon>
    </lineage>
</organism>
<dbReference type="SMART" id="SM00292">
    <property type="entry name" value="BRCT"/>
    <property type="match status" value="2"/>
</dbReference>
<dbReference type="InterPro" id="IPR022047">
    <property type="entry name" value="Microcephalin-like"/>
</dbReference>
<feature type="compositionally biased region" description="Basic and acidic residues" evidence="1">
    <location>
        <begin position="118"/>
        <end position="127"/>
    </location>
</feature>
<feature type="region of interest" description="Disordered" evidence="1">
    <location>
        <begin position="310"/>
        <end position="336"/>
    </location>
</feature>
<feature type="compositionally biased region" description="Basic and acidic residues" evidence="1">
    <location>
        <begin position="406"/>
        <end position="421"/>
    </location>
</feature>
<dbReference type="Gene3D" id="3.40.50.10190">
    <property type="entry name" value="BRCT domain"/>
    <property type="match status" value="2"/>
</dbReference>
<proteinExistence type="predicted"/>
<dbReference type="InterPro" id="IPR036420">
    <property type="entry name" value="BRCT_dom_sf"/>
</dbReference>
<dbReference type="AlphaFoldDB" id="A0AAW0YGW5"/>
<feature type="region of interest" description="Disordered" evidence="1">
    <location>
        <begin position="369"/>
        <end position="421"/>
    </location>
</feature>
<feature type="domain" description="BRCT" evidence="2">
    <location>
        <begin position="756"/>
        <end position="843"/>
    </location>
</feature>
<evidence type="ECO:0000313" key="4">
    <source>
        <dbReference type="Proteomes" id="UP001445076"/>
    </source>
</evidence>
<feature type="region of interest" description="Disordered" evidence="1">
    <location>
        <begin position="574"/>
        <end position="609"/>
    </location>
</feature>
<evidence type="ECO:0000259" key="2">
    <source>
        <dbReference type="PROSITE" id="PS50172"/>
    </source>
</evidence>
<evidence type="ECO:0000256" key="1">
    <source>
        <dbReference type="SAM" id="MobiDB-lite"/>
    </source>
</evidence>
<keyword evidence="4" id="KW-1185">Reference proteome</keyword>
<dbReference type="CDD" id="cd17751">
    <property type="entry name" value="BRCT_microcephalin_rpt3"/>
    <property type="match status" value="1"/>
</dbReference>
<dbReference type="PROSITE" id="PS50172">
    <property type="entry name" value="BRCT"/>
    <property type="match status" value="2"/>
</dbReference>
<reference evidence="3 4" key="1">
    <citation type="journal article" date="2024" name="BMC Genomics">
        <title>Genome assembly of redclaw crayfish (Cherax quadricarinatus) provides insights into its immune adaptation and hypoxia tolerance.</title>
        <authorList>
            <person name="Liu Z."/>
            <person name="Zheng J."/>
            <person name="Li H."/>
            <person name="Fang K."/>
            <person name="Wang S."/>
            <person name="He J."/>
            <person name="Zhou D."/>
            <person name="Weng S."/>
            <person name="Chi M."/>
            <person name="Gu Z."/>
            <person name="He J."/>
            <person name="Li F."/>
            <person name="Wang M."/>
        </authorList>
    </citation>
    <scope>NUCLEOTIDE SEQUENCE [LARGE SCALE GENOMIC DNA]</scope>
    <source>
        <strain evidence="3">ZL_2023a</strain>
    </source>
</reference>
<feature type="compositionally biased region" description="Low complexity" evidence="1">
    <location>
        <begin position="369"/>
        <end position="389"/>
    </location>
</feature>
<dbReference type="PANTHER" id="PTHR14625">
    <property type="entry name" value="MICROCEPHALIN"/>
    <property type="match status" value="1"/>
</dbReference>
<dbReference type="SUPFAM" id="SSF52113">
    <property type="entry name" value="BRCT domain"/>
    <property type="match status" value="2"/>
</dbReference>